<reference evidence="5" key="1">
    <citation type="journal article" date="2022" name="Front. Genet.">
        <title>Chromosome-Scale Assembly of the Dendrobium nobile Genome Provides Insights Into the Molecular Mechanism of the Biosynthesis of the Medicinal Active Ingredient of Dendrobium.</title>
        <authorList>
            <person name="Xu Q."/>
            <person name="Niu S.-C."/>
            <person name="Li K.-L."/>
            <person name="Zheng P.-J."/>
            <person name="Zhang X.-J."/>
            <person name="Jia Y."/>
            <person name="Liu Y."/>
            <person name="Niu Y.-X."/>
            <person name="Yu L.-H."/>
            <person name="Chen D.-F."/>
            <person name="Zhang G.-Q."/>
        </authorList>
    </citation>
    <scope>NUCLEOTIDE SEQUENCE</scope>
    <source>
        <tissue evidence="5">Leaf</tissue>
    </source>
</reference>
<dbReference type="OrthoDB" id="2019644at2759"/>
<sequence>MPTPHEFFSTIDSVLSGPYPPTPHQRIQLLHSIRSAQPLFQSLLCYPGPKASDRSQVQSKEVRLPDSPIIPLDDNDVHIALKLSDDLNLNEIECIRLLVFTNKEWTLFGREPLEIYRLAAGLWYMERRSVITSLHTLLRAVVLDHDLEADLLADVQKYLEDLFDSGLRQRLIALIKELNREEPAGFGGPHSERYVIDFRGAIVERKAAVAQERLLLSHCLVLSVLVWRMSPKEVKDVFAVLRDCAAEVDESDNTIKLQITISLMFSLVISFVSDALSSSFVKTSLLSHDATFRMEFQKLVMTQGNYPNVEGFIDVVRLAWAVHLIYTQDHGAAMESMLASDSRDLTPVQACLETICSRNVFQFLLIKVLKTPFYQNEDEDIVYVYDGYMHKLMMCFLSHPFTRAKVKEMKEKAMSALDPYILPRSDEPLDGANLLHAPVICKPFASILELVSEIYRRQPELLLGNDDLWTFVNFAGEDHTNIPTLVAFLGMLKTLASTQEGASKVFELLQGKMFRRVGWGTLFDCLSIYDERFRQSLQSSGAPLPDIQEGDAQALVAYLNVLQKVVENGDPNERKKWFPDIEPLFKLLSYENVPPYLKGALRDAISSFIGISPVLKDTIWSYLEKYDLPVVVGPPPGSSGFQFPSQVYDMQFELNEVEARRERYPSTISFVNLLNALISQERDVSDRGRRFVGIFRFVYDHVFRPFPQRAYADPKEKWQLVISCLQHFHMALSMYDICDEDVNNAFDSQQLSATLNSTLEVQLPVLELFKDFMSGKVVFRNIMGIILMGVNNLINDRTKQVHGYLLEKAIHLSLEIIILVFERDLFLAEYWRPLYQPLDIVLSQDHNHIISLLEYVRYDFLPQIQLCSIKIASILSSRMAGLVPLLLKANAAKYLIEDYAACLEARFDESVVVENTKDDPGVLIMQLLIDNIRQPAPSLTHLLLKFDVNGPVEKTQLQPKYHFSCLKVILDSLEKLLRPEVNALLYEFGFQLFYELCLDPLTSGPVVDLLSIKKYQFFSKHLESVCAAPLPKRTSNQALRISTLHQRGWLLRLLALELHSADMAEASHRETCMTIISHTFGQCAGENCTEANSSKTIEAHASGFLCGTSKNKALECLEIIQFKPPDIALRYPQFFLNMKYHTQVEDILRNPSTSEMGGVYYYSERGDRLIDVEAFHDRLWQMLKVSSPQAISHLNEVEKEALREGIQQLLRWAWKYNKNLEEQAAQLHMLTGWSHIVEVSISRKMLFIEDHSQLIFELLDASLSASASPDCSLKMALILSHVALTCMARLRDERFLGPGGSDSDIVTCLDIVSVKQLPNGACHSILFKLMMSILRIESSEALRRRQYGLLLIYFQYCRSILDPEIPASVLDFLLREEQGDDELNLQKIDKEQADLARANFAILKKEAQAVIDLVSKDAVEGSEVCKAMAFYVLDVFISIDQERFFLNLLQSKEIPKSSLLDVSNFFFKDSRRSFESLQRFCTLEAQIAFLLRISHKYNRHGAKILLSTGALEHLGSCRAMNLQNKGFAKKNGTILRKGLTGEGDKQHLLVTLILRLVSSLTSLVDSSEFLEVKNKIVREVLDFVKSQQLVFDHILREDISVADEGTLERINLVVSILSRIWPYEENDEHGFLQGLFSMMISVFQLDIGSTDFGRLSDSVVNRRNSELIMFRLCFSLLSYLYFLITKKLIWLQVSDSPGGLAESVNQQQPTLLALAHLLDSLTIALVRAAEEKFLLLNKIQNINELSRQEVDEIINVCMRQDCLSPSDNIRKRRYIAMVEMCHMAGNRDQLIILLLQLAECLFNILLIHLQDGNSDLGDLSFLCEKLHPNLQKLELLREDKIGHNLKLFHRTITTLKELSVRNLAL</sequence>
<dbReference type="InterPro" id="IPR021827">
    <property type="entry name" value="Nup186/Nup192/Nup205"/>
</dbReference>
<dbReference type="PANTHER" id="PTHR31344:SF0">
    <property type="entry name" value="NUCLEAR PORE COMPLEX PROTEIN NUP205"/>
    <property type="match status" value="1"/>
</dbReference>
<comment type="similarity">
    <text evidence="2">Belongs to the NUP186/NUP192/NUP205 family.</text>
</comment>
<evidence type="ECO:0000256" key="2">
    <source>
        <dbReference type="ARBA" id="ARBA00005892"/>
    </source>
</evidence>
<gene>
    <name evidence="5" type="ORF">KFK09_017198</name>
</gene>
<keyword evidence="4" id="KW-0539">Nucleus</keyword>
<evidence type="ECO:0000256" key="3">
    <source>
        <dbReference type="ARBA" id="ARBA00022448"/>
    </source>
</evidence>
<name>A0A8T3B1L4_DENNO</name>
<accession>A0A8T3B1L4</accession>
<organism evidence="5 6">
    <name type="scientific">Dendrobium nobile</name>
    <name type="common">Orchid</name>
    <dbReference type="NCBI Taxonomy" id="94219"/>
    <lineage>
        <taxon>Eukaryota</taxon>
        <taxon>Viridiplantae</taxon>
        <taxon>Streptophyta</taxon>
        <taxon>Embryophyta</taxon>
        <taxon>Tracheophyta</taxon>
        <taxon>Spermatophyta</taxon>
        <taxon>Magnoliopsida</taxon>
        <taxon>Liliopsida</taxon>
        <taxon>Asparagales</taxon>
        <taxon>Orchidaceae</taxon>
        <taxon>Epidendroideae</taxon>
        <taxon>Malaxideae</taxon>
        <taxon>Dendrobiinae</taxon>
        <taxon>Dendrobium</taxon>
    </lineage>
</organism>
<keyword evidence="3" id="KW-0813">Transport</keyword>
<evidence type="ECO:0000313" key="5">
    <source>
        <dbReference type="EMBL" id="KAI0502251.1"/>
    </source>
</evidence>
<comment type="subcellular location">
    <subcellularLocation>
        <location evidence="1">Nucleus</location>
    </subcellularLocation>
</comment>
<keyword evidence="6" id="KW-1185">Reference proteome</keyword>
<comment type="caution">
    <text evidence="5">The sequence shown here is derived from an EMBL/GenBank/DDBJ whole genome shotgun (WGS) entry which is preliminary data.</text>
</comment>
<dbReference type="Proteomes" id="UP000829196">
    <property type="component" value="Unassembled WGS sequence"/>
</dbReference>
<protein>
    <recommendedName>
        <fullName evidence="7">Nuclear pore complex protein NUP205</fullName>
    </recommendedName>
</protein>
<dbReference type="SMR" id="A0A8T3B1L4"/>
<evidence type="ECO:0000313" key="6">
    <source>
        <dbReference type="Proteomes" id="UP000829196"/>
    </source>
</evidence>
<dbReference type="Pfam" id="PF11894">
    <property type="entry name" value="Nup192"/>
    <property type="match status" value="2"/>
</dbReference>
<dbReference type="EMBL" id="JAGYWB010000012">
    <property type="protein sequence ID" value="KAI0502251.1"/>
    <property type="molecule type" value="Genomic_DNA"/>
</dbReference>
<evidence type="ECO:0008006" key="7">
    <source>
        <dbReference type="Google" id="ProtNLM"/>
    </source>
</evidence>
<dbReference type="PANTHER" id="PTHR31344">
    <property type="entry name" value="NUCLEAR PORE COMPLEX PROTEIN NUP205"/>
    <property type="match status" value="1"/>
</dbReference>
<proteinExistence type="inferred from homology"/>
<evidence type="ECO:0000256" key="1">
    <source>
        <dbReference type="ARBA" id="ARBA00004123"/>
    </source>
</evidence>
<evidence type="ECO:0000256" key="4">
    <source>
        <dbReference type="ARBA" id="ARBA00023242"/>
    </source>
</evidence>
<dbReference type="GO" id="GO:0005643">
    <property type="term" value="C:nuclear pore"/>
    <property type="evidence" value="ECO:0007669"/>
    <property type="project" value="InterPro"/>
</dbReference>